<accession>A0A1D5UXA2</accession>
<dbReference type="Gramene" id="TraesLDM2D03G01126290.1">
    <property type="protein sequence ID" value="TraesLDM2D03G01126290.1"/>
    <property type="gene ID" value="TraesLDM2D03G01126290"/>
</dbReference>
<protein>
    <submittedName>
        <fullName evidence="2">Uncharacterized protein</fullName>
    </submittedName>
</protein>
<evidence type="ECO:0000313" key="3">
    <source>
        <dbReference type="Proteomes" id="UP000019116"/>
    </source>
</evidence>
<organism evidence="2">
    <name type="scientific">Triticum aestivum</name>
    <name type="common">Wheat</name>
    <dbReference type="NCBI Taxonomy" id="4565"/>
    <lineage>
        <taxon>Eukaryota</taxon>
        <taxon>Viridiplantae</taxon>
        <taxon>Streptophyta</taxon>
        <taxon>Embryophyta</taxon>
        <taxon>Tracheophyta</taxon>
        <taxon>Spermatophyta</taxon>
        <taxon>Magnoliopsida</taxon>
        <taxon>Liliopsida</taxon>
        <taxon>Poales</taxon>
        <taxon>Poaceae</taxon>
        <taxon>BOP clade</taxon>
        <taxon>Pooideae</taxon>
        <taxon>Triticodae</taxon>
        <taxon>Triticeae</taxon>
        <taxon>Triticinae</taxon>
        <taxon>Triticum</taxon>
    </lineage>
</organism>
<feature type="transmembrane region" description="Helical" evidence="1">
    <location>
        <begin position="206"/>
        <end position="226"/>
    </location>
</feature>
<dbReference type="PANTHER" id="PTHR33115:SF73">
    <property type="entry name" value="OS07G0649300 PROTEIN"/>
    <property type="match status" value="1"/>
</dbReference>
<keyword evidence="1" id="KW-1133">Transmembrane helix</keyword>
<proteinExistence type="predicted"/>
<dbReference type="OrthoDB" id="618849at2759"/>
<keyword evidence="1" id="KW-0472">Membrane</keyword>
<dbReference type="GeneID" id="123051811"/>
<dbReference type="OMA" id="PPTSMCH"/>
<dbReference type="PaxDb" id="4565-Traes_2BS_B8E0D9C5A.1"/>
<evidence type="ECO:0000256" key="1">
    <source>
        <dbReference type="SAM" id="Phobius"/>
    </source>
</evidence>
<gene>
    <name evidence="2" type="primary">LOC123051811</name>
</gene>
<keyword evidence="3" id="KW-1185">Reference proteome</keyword>
<dbReference type="InterPro" id="IPR011989">
    <property type="entry name" value="ARM-like"/>
</dbReference>
<dbReference type="Gramene" id="TraesJUL2D03G01131380.1">
    <property type="protein sequence ID" value="TraesJUL2D03G01131380.1"/>
    <property type="gene ID" value="TraesJUL2D03G01131380"/>
</dbReference>
<feature type="transmembrane region" description="Helical" evidence="1">
    <location>
        <begin position="107"/>
        <end position="127"/>
    </location>
</feature>
<dbReference type="InterPro" id="IPR016024">
    <property type="entry name" value="ARM-type_fold"/>
</dbReference>
<feature type="transmembrane region" description="Helical" evidence="1">
    <location>
        <begin position="163"/>
        <end position="180"/>
    </location>
</feature>
<dbReference type="Proteomes" id="UP000019116">
    <property type="component" value="Chromosome 2D"/>
</dbReference>
<name>A0A1D5UXA2_WHEAT</name>
<dbReference type="Gramene" id="TraesSYM2D03G01139490.1">
    <property type="protein sequence ID" value="TraesSYM2D03G01139490.1"/>
    <property type="gene ID" value="TraesSYM2D03G01139490"/>
</dbReference>
<dbReference type="Gramene" id="TraesCS2D02G140700.1">
    <property type="protein sequence ID" value="TraesCS2D02G140700.1"/>
    <property type="gene ID" value="TraesCS2D02G140700"/>
</dbReference>
<dbReference type="RefSeq" id="XP_044330724.1">
    <property type="nucleotide sequence ID" value="XM_044474789.1"/>
</dbReference>
<reference evidence="2" key="1">
    <citation type="submission" date="2018-08" db="EMBL/GenBank/DDBJ databases">
        <authorList>
            <person name="Rossello M."/>
        </authorList>
    </citation>
    <scope>NUCLEOTIDE SEQUENCE [LARGE SCALE GENOMIC DNA]</scope>
    <source>
        <strain evidence="2">cv. Chinese Spring</strain>
    </source>
</reference>
<dbReference type="Gramene" id="TraesMAC2D03G01123410.1">
    <property type="protein sequence ID" value="TraesMAC2D03G01123410.1"/>
    <property type="gene ID" value="TraesMAC2D03G01123410"/>
</dbReference>
<reference evidence="2" key="2">
    <citation type="submission" date="2018-10" db="UniProtKB">
        <authorList>
            <consortium name="EnsemblPlants"/>
        </authorList>
    </citation>
    <scope>IDENTIFICATION</scope>
</reference>
<dbReference type="Gene3D" id="1.25.10.10">
    <property type="entry name" value="Leucine-rich Repeat Variant"/>
    <property type="match status" value="1"/>
</dbReference>
<dbReference type="eggNOG" id="ENOG502QRQI">
    <property type="taxonomic scope" value="Eukaryota"/>
</dbReference>
<dbReference type="AlphaFoldDB" id="A0A1D5UXA2"/>
<sequence>MANVAEHRVQMRAAPPASKVVPAAPEKGLNRFVHSIAPMERVGSALGTLAFTWATVVVLSGYPTVLHVLDFWFATAIIFLEGLRMFSRSNRVDYQLFFRTRGAIKSIGSNELSLFVCFSNVLVCMIIRNNYASTHIRPWLVAILAIGPFLCLRLLPSNPLRKAASLWSPMVAVLLLYPLLRHSIDATDEGNLIIRKLSFRNSTAKWTLYLVLLAVVLLQTISRLQFQSISKLVDRAPGNKIVFWRQVVLNLCMFATAMMLMFTFHGYTKFTIASLDIMALVIVSFGNLQIPAAVLRIVLGLLGGLKVDDHYKENLGDMKNLVPSLYIFYGMLLGQGILYTIAGILEIFSFILRRSLARQAGFSGPQGVEYVNSYYAYVFNKCMKGAVLAPEKISLITFAVESLNSDSPKKQLSGVKMLDNVLKKEILKTKAISELTTSTKTVACLVNMLGWTSERDKDVRLFATKVFAELADNLRIVSVPGAMQLIGSLLDTAHESKERDPLGVDSPEPKQDNLIQQVGGNEQSSRVIKWLKKTAKYCFIPRDEPRNMDEPKPHIFRFWKKSVPKEEPSKDQDLLPVLGMLILDKLASFDLENCIEICRDPGLTTKVIEFTSNRPNMTYSNETHKTLLKRSSLKLLCRLAKTKGKIGVTMRQNISEHPFLLSNLVEILDNNDSSHELREITTELIKNIAMEENIKEEIGHIPVIISRLMDAFLSQSALSRTDSAQLLQMTSGQALAVPAMESANNCLIMLAEPHSFIKELTVMIHGDRYRYVASSLLQNMCVHVRPELGNSDLKEISYILREVLEGIMDAEGTELEVLVGLSSQICNVIPGDFARELEHGQIKERFIKRLVDALNSNMIPTAHCPGIRRAIVEHTICMMECNPEYAGCFKECWMMEALLMMERTPSRAEKYRFFSGDAGLMEHSITLSALVARAKELMDHE</sequence>
<evidence type="ECO:0000313" key="2">
    <source>
        <dbReference type="EnsemblPlants" id="TraesCS2D02G140700.1"/>
    </source>
</evidence>
<feature type="transmembrane region" description="Helical" evidence="1">
    <location>
        <begin position="68"/>
        <end position="86"/>
    </location>
</feature>
<feature type="transmembrane region" description="Helical" evidence="1">
    <location>
        <begin position="42"/>
        <end position="62"/>
    </location>
</feature>
<dbReference type="Gramene" id="TraesLAC2D03G01076760.1">
    <property type="protein sequence ID" value="TraesLAC2D03G01076760.1"/>
    <property type="gene ID" value="TraesLAC2D03G01076760"/>
</dbReference>
<dbReference type="STRING" id="4565.A0A1D5UXA2"/>
<feature type="transmembrane region" description="Helical" evidence="1">
    <location>
        <begin position="326"/>
        <end position="352"/>
    </location>
</feature>
<feature type="transmembrane region" description="Helical" evidence="1">
    <location>
        <begin position="277"/>
        <end position="305"/>
    </location>
</feature>
<feature type="transmembrane region" description="Helical" evidence="1">
    <location>
        <begin position="139"/>
        <end position="156"/>
    </location>
</feature>
<dbReference type="PANTHER" id="PTHR33115">
    <property type="entry name" value="ARM REPEAT SUPERFAMILY PROTEIN"/>
    <property type="match status" value="1"/>
</dbReference>
<dbReference type="Gramene" id="TraesROB_scaffold_025125_01G000400.1">
    <property type="protein sequence ID" value="TraesROB_scaffold_025125_01G000400.1"/>
    <property type="gene ID" value="TraesROB_scaffold_025125_01G000400"/>
</dbReference>
<feature type="transmembrane region" description="Helical" evidence="1">
    <location>
        <begin position="247"/>
        <end position="265"/>
    </location>
</feature>
<dbReference type="Gramene" id="TraesJAG2D03G01125680.1">
    <property type="protein sequence ID" value="TraesJAG2D03G01125680.1"/>
    <property type="gene ID" value="TraesJAG2D03G01125680"/>
</dbReference>
<dbReference type="Gramene" id="TraesNOR2D03G01141110.1">
    <property type="protein sequence ID" value="TraesNOR2D03G01141110.1"/>
    <property type="gene ID" value="TraesNOR2D03G01141110"/>
</dbReference>
<dbReference type="Gramene" id="TraesWEE_scaffold_026424_01G000100.1">
    <property type="protein sequence ID" value="TraesWEE_scaffold_026424_01G000100.1"/>
    <property type="gene ID" value="TraesWEE_scaffold_026424_01G000100"/>
</dbReference>
<keyword evidence="1" id="KW-0812">Transmembrane</keyword>
<dbReference type="EnsemblPlants" id="TraesCS2D02G140700.1">
    <property type="protein sequence ID" value="TraesCS2D02G140700.1"/>
    <property type="gene ID" value="TraesCS2D02G140700"/>
</dbReference>
<dbReference type="Gramene" id="TraesCS2D03G0296600.1">
    <property type="protein sequence ID" value="TraesCS2D03G0296600.1.CDS"/>
    <property type="gene ID" value="TraesCS2D03G0296600"/>
</dbReference>
<dbReference type="SUPFAM" id="SSF48371">
    <property type="entry name" value="ARM repeat"/>
    <property type="match status" value="1"/>
</dbReference>
<dbReference type="Gramene" id="TraesSTA2D03G01113680.1">
    <property type="protein sequence ID" value="TraesSTA2D03G01113680.1"/>
    <property type="gene ID" value="TraesSTA2D03G01113680"/>
</dbReference>